<reference evidence="3" key="4">
    <citation type="submission" date="2003-10" db="EMBL/GenBank/DDBJ databases">
        <title>The complete genome sequence of the alkaliphilic Bacillus clausii KSM-K16.</title>
        <authorList>
            <person name="Takaki Y."/>
            <person name="Kageyama Y."/>
            <person name="Shimamura S."/>
            <person name="Suzuki H."/>
            <person name="Nishi S."/>
            <person name="Hatada Y."/>
            <person name="Kawai S."/>
            <person name="Ito S."/>
            <person name="Horikoshi K."/>
        </authorList>
    </citation>
    <scope>NUCLEOTIDE SEQUENCE [LARGE SCALE GENOMIC DNA]</scope>
    <source>
        <strain evidence="3">KSM-K16</strain>
    </source>
</reference>
<dbReference type="EMBL" id="AP006627">
    <property type="protein sequence ID" value="BAD63547.1"/>
    <property type="molecule type" value="Genomic_DNA"/>
</dbReference>
<dbReference type="AlphaFoldDB" id="Q5WJA8"/>
<dbReference type="eggNOG" id="ENOG5032F8H">
    <property type="taxonomic scope" value="Bacteria"/>
</dbReference>
<sequence>MHDVNNWVLLLGNFGFPILIAVYLLIRFERKIEALTSVIIELKNSIKNRRK</sequence>
<keyword evidence="3" id="KW-1185">Reference proteome</keyword>
<keyword evidence="1" id="KW-1133">Transmembrane helix</keyword>
<keyword evidence="1" id="KW-0472">Membrane</keyword>
<evidence type="ECO:0000256" key="1">
    <source>
        <dbReference type="SAM" id="Phobius"/>
    </source>
</evidence>
<keyword evidence="1" id="KW-0812">Transmembrane</keyword>
<organism evidence="2 3">
    <name type="scientific">Shouchella clausii (strain KSM-K16)</name>
    <name type="common">Alkalihalobacillus clausii</name>
    <dbReference type="NCBI Taxonomy" id="66692"/>
    <lineage>
        <taxon>Bacteria</taxon>
        <taxon>Bacillati</taxon>
        <taxon>Bacillota</taxon>
        <taxon>Bacilli</taxon>
        <taxon>Bacillales</taxon>
        <taxon>Bacillaceae</taxon>
        <taxon>Shouchella</taxon>
    </lineage>
</organism>
<proteinExistence type="predicted"/>
<dbReference type="HOGENOM" id="CLU_198854_3_1_9"/>
<reference evidence="2 3" key="3">
    <citation type="journal article" date="1997" name="Protein Eng.">
        <title>High-resolution crystal structure of M-protease: phylogeny aided analysis of the high-alkaline adaptation mechanism.</title>
        <authorList>
            <person name="Shirai T."/>
            <person name="Suzuki A."/>
            <person name="Yamane T."/>
            <person name="Ashida T."/>
            <person name="Kobayashi T."/>
            <person name="Ito S."/>
        </authorList>
    </citation>
    <scope>NUCLEOTIDE SEQUENCE [LARGE SCALE GENOMIC DNA]</scope>
    <source>
        <strain evidence="2 3">KSM-K16</strain>
    </source>
</reference>
<evidence type="ECO:0000313" key="3">
    <source>
        <dbReference type="Proteomes" id="UP000001168"/>
    </source>
</evidence>
<evidence type="ECO:0008006" key="4">
    <source>
        <dbReference type="Google" id="ProtNLM"/>
    </source>
</evidence>
<evidence type="ECO:0000313" key="2">
    <source>
        <dbReference type="EMBL" id="BAD63547.1"/>
    </source>
</evidence>
<dbReference type="Pfam" id="PF12841">
    <property type="entry name" value="YvrJ"/>
    <property type="match status" value="1"/>
</dbReference>
<dbReference type="RefSeq" id="WP_011245863.1">
    <property type="nucleotide sequence ID" value="NC_006582.1"/>
</dbReference>
<name>Q5WJA8_SHOC1</name>
<gene>
    <name evidence="2" type="ordered locus">ABC1008</name>
</gene>
<dbReference type="KEGG" id="bcl:ABC1008"/>
<dbReference type="Proteomes" id="UP000001168">
    <property type="component" value="Chromosome"/>
</dbReference>
<reference evidence="2 3" key="2">
    <citation type="journal article" date="1995" name="Appl. Microbiol. Biotechnol.">
        <title>Purification and properties of an alkaline protease from alkalophilic Bacillus sp. KSM-K16.</title>
        <authorList>
            <person name="Kobayashi T."/>
            <person name="Hakamada Y."/>
            <person name="Adachi S."/>
            <person name="Hitomi J."/>
            <person name="Yoshimatsu T."/>
            <person name="Koike K."/>
            <person name="Kawai S."/>
            <person name="Ito S."/>
        </authorList>
    </citation>
    <scope>NUCLEOTIDE SEQUENCE [LARGE SCALE GENOMIC DNA]</scope>
    <source>
        <strain evidence="2 3">KSM-K16</strain>
    </source>
</reference>
<reference evidence="2 3" key="1">
    <citation type="journal article" date="1994" name="J. Ferment. Bioeng.">
        <title>Molecular cloning and nucleotide sequence of the gene for an alkaline protease from the alkalophilic Bacillus sp. KSM-K16.</title>
        <authorList>
            <person name="Hakamada Y."/>
            <person name="Kobayashi T."/>
            <person name="Hitomi J."/>
            <person name="Kawai S."/>
            <person name="Ito S."/>
        </authorList>
    </citation>
    <scope>NUCLEOTIDE SEQUENCE [LARGE SCALE GENOMIC DNA]</scope>
    <source>
        <strain evidence="2 3">KSM-K16</strain>
    </source>
</reference>
<feature type="transmembrane region" description="Helical" evidence="1">
    <location>
        <begin position="6"/>
        <end position="26"/>
    </location>
</feature>
<accession>Q5WJA8</accession>
<protein>
    <recommendedName>
        <fullName evidence="4">YvrJ family protein</fullName>
    </recommendedName>
</protein>
<dbReference type="InterPro" id="IPR024419">
    <property type="entry name" value="YvrJ"/>
</dbReference>
<reference evidence="2 3" key="5">
    <citation type="journal article" date="2007" name="Extremophiles">
        <title>Intragenomic diversity of the V1 regions of 16S rRNA genes in high-alkaline protease-producing Bacillus clausii spp.</title>
        <authorList>
            <person name="Kageyama Y."/>
            <person name="Takaki Y."/>
            <person name="Shimamura S."/>
            <person name="Nishi S."/>
            <person name="Nogi Y."/>
            <person name="Uchimura K."/>
            <person name="Kobayashi T."/>
            <person name="Hitomi J."/>
            <person name="Ozaki K."/>
            <person name="Kawai S."/>
            <person name="Ito S."/>
            <person name="Horikoshi K."/>
        </authorList>
    </citation>
    <scope>NUCLEOTIDE SEQUENCE [LARGE SCALE GENOMIC DNA]</scope>
    <source>
        <strain evidence="2 3">KSM-K16</strain>
    </source>
</reference>
<dbReference type="OrthoDB" id="2662123at2"/>